<accession>A0ABX8ZC67</accession>
<keyword evidence="4" id="KW-0406">Ion transport</keyword>
<protein>
    <submittedName>
        <fullName evidence="7">Iron-siderophore ABC transporter substrate-binding protein</fullName>
    </submittedName>
</protein>
<comment type="subcellular location">
    <subcellularLocation>
        <location evidence="1">Cell envelope</location>
    </subcellularLocation>
</comment>
<name>A0ABX8ZC67_9NEIS</name>
<evidence type="ECO:0000256" key="4">
    <source>
        <dbReference type="ARBA" id="ARBA00022496"/>
    </source>
</evidence>
<evidence type="ECO:0000256" key="5">
    <source>
        <dbReference type="ARBA" id="ARBA00022729"/>
    </source>
</evidence>
<dbReference type="InterPro" id="IPR002491">
    <property type="entry name" value="ABC_transptr_periplasmic_BD"/>
</dbReference>
<comment type="similarity">
    <text evidence="2">Belongs to the bacterial solute-binding protein 8 family.</text>
</comment>
<dbReference type="PROSITE" id="PS50983">
    <property type="entry name" value="FE_B12_PBP"/>
    <property type="match status" value="1"/>
</dbReference>
<dbReference type="PANTHER" id="PTHR30532:SF25">
    <property type="entry name" value="IRON(III) DICITRATE-BINDING PERIPLASMIC PROTEIN"/>
    <property type="match status" value="1"/>
</dbReference>
<evidence type="ECO:0000313" key="7">
    <source>
        <dbReference type="EMBL" id="QZA78743.1"/>
    </source>
</evidence>
<gene>
    <name evidence="7" type="ORF">K4H28_04870</name>
</gene>
<evidence type="ECO:0000256" key="2">
    <source>
        <dbReference type="ARBA" id="ARBA00008814"/>
    </source>
</evidence>
<dbReference type="Gene3D" id="3.40.50.1980">
    <property type="entry name" value="Nitrogenase molybdenum iron protein domain"/>
    <property type="match status" value="2"/>
</dbReference>
<organism evidence="7 8">
    <name type="scientific">Deefgea tanakiae</name>
    <dbReference type="NCBI Taxonomy" id="2865840"/>
    <lineage>
        <taxon>Bacteria</taxon>
        <taxon>Pseudomonadati</taxon>
        <taxon>Pseudomonadota</taxon>
        <taxon>Betaproteobacteria</taxon>
        <taxon>Neisseriales</taxon>
        <taxon>Chitinibacteraceae</taxon>
        <taxon>Deefgea</taxon>
    </lineage>
</organism>
<keyword evidence="4" id="KW-0408">Iron</keyword>
<keyword evidence="8" id="KW-1185">Reference proteome</keyword>
<keyword evidence="4" id="KW-0410">Iron transport</keyword>
<dbReference type="Pfam" id="PF01497">
    <property type="entry name" value="Peripla_BP_2"/>
    <property type="match status" value="1"/>
</dbReference>
<dbReference type="EMBL" id="CP081150">
    <property type="protein sequence ID" value="QZA78743.1"/>
    <property type="molecule type" value="Genomic_DNA"/>
</dbReference>
<keyword evidence="3" id="KW-0813">Transport</keyword>
<dbReference type="Proteomes" id="UP000825679">
    <property type="component" value="Chromosome"/>
</dbReference>
<proteinExistence type="inferred from homology"/>
<reference evidence="7 8" key="1">
    <citation type="submission" date="2021-08" db="EMBL/GenBank/DDBJ databases">
        <title>complete genome sequencing of Deefgea sp. D25.</title>
        <authorList>
            <person name="Bae J.-W."/>
            <person name="Gim D.-H."/>
        </authorList>
    </citation>
    <scope>NUCLEOTIDE SEQUENCE [LARGE SCALE GENOMIC DNA]</scope>
    <source>
        <strain evidence="7 8">D25</strain>
    </source>
</reference>
<dbReference type="CDD" id="cd01146">
    <property type="entry name" value="FhuD"/>
    <property type="match status" value="1"/>
</dbReference>
<evidence type="ECO:0000256" key="3">
    <source>
        <dbReference type="ARBA" id="ARBA00022448"/>
    </source>
</evidence>
<dbReference type="RefSeq" id="WP_221007265.1">
    <property type="nucleotide sequence ID" value="NZ_CP081150.1"/>
</dbReference>
<dbReference type="SUPFAM" id="SSF53807">
    <property type="entry name" value="Helical backbone' metal receptor"/>
    <property type="match status" value="1"/>
</dbReference>
<dbReference type="InterPro" id="IPR051313">
    <property type="entry name" value="Bact_iron-sidero_bind"/>
</dbReference>
<feature type="domain" description="Fe/B12 periplasmic-binding" evidence="6">
    <location>
        <begin position="61"/>
        <end position="321"/>
    </location>
</feature>
<evidence type="ECO:0000313" key="8">
    <source>
        <dbReference type="Proteomes" id="UP000825679"/>
    </source>
</evidence>
<evidence type="ECO:0000256" key="1">
    <source>
        <dbReference type="ARBA" id="ARBA00004196"/>
    </source>
</evidence>
<sequence length="333" mass="35466">MNKKLVWRSVVLAVLLAIAVYFIVASRAPSTSNAAEGAAAASHQVIDSAGRKVNVPLKPLRVLALGEFDLDALLSLGLRPVGATNGRGQAGVPNYLQTKAKNITSVGAFAQPNMDKIIAAQPDLIVTSVIRDPQIIAQLERIAPVLITTQAGADWKTAFNQMAALLGKNAQAQHFLAQYQTRVAQLRTQIKPAQTISIVRWDPKGPGFMLKDAFASLVVQDLGLTRPAGQMQPGANHSKPLSLEALTEIDADWLFIGTLSPEGDAAATLKTVQTAPAFRNLHVVKNQQVRIIDGSLWTSTGGPLAALAVLDDVEKNLRTVQIAQVTQTANSAQ</sequence>
<dbReference type="PANTHER" id="PTHR30532">
    <property type="entry name" value="IRON III DICITRATE-BINDING PERIPLASMIC PROTEIN"/>
    <property type="match status" value="1"/>
</dbReference>
<keyword evidence="5" id="KW-0732">Signal</keyword>
<evidence type="ECO:0000259" key="6">
    <source>
        <dbReference type="PROSITE" id="PS50983"/>
    </source>
</evidence>